<dbReference type="EMBL" id="JAKOGI010000505">
    <property type="protein sequence ID" value="KAJ8434041.1"/>
    <property type="molecule type" value="Genomic_DNA"/>
</dbReference>
<reference evidence="5" key="1">
    <citation type="submission" date="2022-04" db="EMBL/GenBank/DDBJ databases">
        <title>Carnegiea gigantea Genome sequencing and assembly v2.</title>
        <authorList>
            <person name="Copetti D."/>
            <person name="Sanderson M.J."/>
            <person name="Burquez A."/>
            <person name="Wojciechowski M.F."/>
        </authorList>
    </citation>
    <scope>NUCLEOTIDE SEQUENCE</scope>
    <source>
        <strain evidence="5">SGP5-SGP5p</strain>
        <tissue evidence="5">Aerial part</tissue>
    </source>
</reference>
<dbReference type="Pfam" id="PF26168">
    <property type="entry name" value="Glyco_transf_N"/>
    <property type="match status" value="1"/>
</dbReference>
<dbReference type="InterPro" id="IPR035595">
    <property type="entry name" value="UDP_glycos_trans_CS"/>
</dbReference>
<keyword evidence="6" id="KW-1185">Reference proteome</keyword>
<accession>A0A9Q1QA90</accession>
<dbReference type="FunFam" id="3.40.50.2000:FF:000047">
    <property type="entry name" value="Glycosyltransferase"/>
    <property type="match status" value="3"/>
</dbReference>
<dbReference type="GO" id="GO:0035251">
    <property type="term" value="F:UDP-glucosyltransferase activity"/>
    <property type="evidence" value="ECO:0007669"/>
    <property type="project" value="TreeGrafter"/>
</dbReference>
<evidence type="ECO:0000313" key="6">
    <source>
        <dbReference type="Proteomes" id="UP001153076"/>
    </source>
</evidence>
<feature type="domain" description="Glycosyltransferase N-terminal" evidence="4">
    <location>
        <begin position="7"/>
        <end position="250"/>
    </location>
</feature>
<dbReference type="Gene3D" id="3.40.50.2000">
    <property type="entry name" value="Glycogen Phosphorylase B"/>
    <property type="match status" value="7"/>
</dbReference>
<dbReference type="PANTHER" id="PTHR48047:SF45">
    <property type="entry name" value="SCOPOLETIN GLUCOSYLTRANSFERASE-LIKE"/>
    <property type="match status" value="1"/>
</dbReference>
<dbReference type="OrthoDB" id="5835829at2759"/>
<comment type="similarity">
    <text evidence="1">Belongs to the UDP-glycosyltransferase family.</text>
</comment>
<keyword evidence="3" id="KW-0808">Transferase</keyword>
<evidence type="ECO:0000259" key="4">
    <source>
        <dbReference type="Pfam" id="PF26168"/>
    </source>
</evidence>
<evidence type="ECO:0000313" key="5">
    <source>
        <dbReference type="EMBL" id="KAJ8434041.1"/>
    </source>
</evidence>
<evidence type="ECO:0000256" key="1">
    <source>
        <dbReference type="ARBA" id="ARBA00009995"/>
    </source>
</evidence>
<sequence length="1546" mass="175427">MGLEPQQLHVVFFPFMAYGHMIPTLDIAKLFAARGVRATIISTPLNAPTFSRAIENGRRIETLGRIEIEVFKFPAAEAGLPEGCENLDQAMEPGMFDKFFKAGEILREQLEEYMEKNRPHCLVADMFFPWATDSAAKLNIPRLVFHGTSLISLCVKVVVQQYQPYKSVSSDDEPFVIPNLPHKIKVTRTQIPPGLMTDEDTEIKKRSQRVNESEVSSYGVLINSFYDLEPEYAHFYRKEMGRRAWIIGPVSLCNRSIEDKGKRGHQASIDENECLKWLNSKRPNSVIYICFGSTAHFIPSQLHEIALALEASGQDFIWVVRKDDAGKRDQWLPPGFEERMQGKGLIIRGWAPQVLILEHEAMGAFVTHCGWNSTLEGVSAGVPMVTWPIFAEQFYNEKLVTDVLKTGFPIGAKKWSTVATEEDIIKRDVIEKALREVMEGKEAKERRNKAKKLKELAWKAVQEGGSSYQELSALINELRSYHVFFPFMAHGHMIPTLDIARLFASRGVRSTIITTPLNAPIFTKAIDKAKGTGTPVIDIEVFRFPAKEAGLPEGCENLDEALGHEFLRKFINASELLREQLEQYLEKTRPNCLVADMFFPWATDSASKFNIPRLVFHGTSFLALCAGEIINRYEPYKNVSSDEELFTLPSLPHEIRLTRLQLPEDLWKYEESDWMKRSRLIKESEVKSYGVLVNSFYELEPDYADFFRKELGRRAWHIGPVVLCNRSIEDKAQRGKQPAVDEHECLKWLDSRKPNSVIYVCFGSTAHVIGPQLHEIAVALEASEQAFIWVVKNEDYEKSAEWLPPGLEERVQGRGLIIKGWAPQVLILEHEAIGAFVTHCGWNSTLEGISAGVPMVTWPVFAEQFYNEKLVTQILKIGVPVGSKKWSVVASTEYMVKRDAIEKALREVMEGEEAEERRNRAKKLKEMAWKAVEEGGSSYSDLTALINELRLHVVFFPFLAHGHMIPTLDVVRLFACHGVRVTIITTPLNAPIFNKAVETAKKMGARVINVELFRFPAEEAGLPEGFENLELVKEDDMIVKFIAASELLREQLEPYLEKTRPNCLVADMFFPWATECAAKFDIPRLVFHGTNFFYLCASEIIRLYEPYKNVSSDEEPFALPSLPHEIEMTRPQLPEDLWKYEESDFKRRIALIHESEVKSYGLEPDYADFFGKELGRRAWHIGPASLCNRVTDNKAQRPKQRNLDEHECLKWLNSRKPNSVIYICFGSTAHVIGSQRHEIAVALEASEQAFIWVVKNEDYEKSAEWLPKGFEERFEERGLIIKGWAPQVLILEHEAIEAFVTHCGWNSILEGISAGVPVVTWPVFAEQFYNEKFATQILKIGVPVGSKKWGIVTTTEYTVKRDSIEKALREIMGGEEAEERRNRAQKLKEMAWKAVEEGGSSCSDISALINELRHSSFKLAVPKATINTTPLNALIFTKAIEKANETGNPEIDIEIFRFPAQEAGLPAGCENLEQVTGTDKLDKFTIATELLLRDQLEQYLQGTRPSCLTADMIFAWAIDSAAKFHIPILIFHGTGFLYLCASEVVQ</sequence>
<dbReference type="SUPFAM" id="SSF53756">
    <property type="entry name" value="UDP-Glycosyltransferase/glycogen phosphorylase"/>
    <property type="match status" value="4"/>
</dbReference>
<dbReference type="InterPro" id="IPR002213">
    <property type="entry name" value="UDP_glucos_trans"/>
</dbReference>
<dbReference type="CDD" id="cd03784">
    <property type="entry name" value="GT1_Gtf-like"/>
    <property type="match status" value="3"/>
</dbReference>
<evidence type="ECO:0000256" key="2">
    <source>
        <dbReference type="ARBA" id="ARBA00022676"/>
    </source>
</evidence>
<dbReference type="Proteomes" id="UP001153076">
    <property type="component" value="Unassembled WGS sequence"/>
</dbReference>
<comment type="caution">
    <text evidence="5">The sequence shown here is derived from an EMBL/GenBank/DDBJ whole genome shotgun (WGS) entry which is preliminary data.</text>
</comment>
<dbReference type="PANTHER" id="PTHR48047">
    <property type="entry name" value="GLYCOSYLTRANSFERASE"/>
    <property type="match status" value="1"/>
</dbReference>
<dbReference type="InterPro" id="IPR058980">
    <property type="entry name" value="Glyco_transf_N"/>
</dbReference>
<gene>
    <name evidence="5" type="ORF">Cgig2_001234</name>
</gene>
<protein>
    <recommendedName>
        <fullName evidence="4">Glycosyltransferase N-terminal domain-containing protein</fullName>
    </recommendedName>
</protein>
<proteinExistence type="inferred from homology"/>
<organism evidence="5 6">
    <name type="scientific">Carnegiea gigantea</name>
    <dbReference type="NCBI Taxonomy" id="171969"/>
    <lineage>
        <taxon>Eukaryota</taxon>
        <taxon>Viridiplantae</taxon>
        <taxon>Streptophyta</taxon>
        <taxon>Embryophyta</taxon>
        <taxon>Tracheophyta</taxon>
        <taxon>Spermatophyta</taxon>
        <taxon>Magnoliopsida</taxon>
        <taxon>eudicotyledons</taxon>
        <taxon>Gunneridae</taxon>
        <taxon>Pentapetalae</taxon>
        <taxon>Caryophyllales</taxon>
        <taxon>Cactineae</taxon>
        <taxon>Cactaceae</taxon>
        <taxon>Cactoideae</taxon>
        <taxon>Echinocereeae</taxon>
        <taxon>Carnegiea</taxon>
    </lineage>
</organism>
<keyword evidence="2" id="KW-0328">Glycosyltransferase</keyword>
<dbReference type="PROSITE" id="PS00375">
    <property type="entry name" value="UDPGT"/>
    <property type="match status" value="3"/>
</dbReference>
<dbReference type="FunFam" id="3.40.50.2000:FF:000071">
    <property type="entry name" value="Glycosyltransferase"/>
    <property type="match status" value="3"/>
</dbReference>
<dbReference type="Pfam" id="PF00201">
    <property type="entry name" value="UDPGT"/>
    <property type="match status" value="3"/>
</dbReference>
<name>A0A9Q1QA90_9CARY</name>
<evidence type="ECO:0000256" key="3">
    <source>
        <dbReference type="ARBA" id="ARBA00022679"/>
    </source>
</evidence>